<organism evidence="7 8">
    <name type="scientific">Sinocyclocheilus anshuiensis</name>
    <dbReference type="NCBI Taxonomy" id="1608454"/>
    <lineage>
        <taxon>Eukaryota</taxon>
        <taxon>Metazoa</taxon>
        <taxon>Chordata</taxon>
        <taxon>Craniata</taxon>
        <taxon>Vertebrata</taxon>
        <taxon>Euteleostomi</taxon>
        <taxon>Actinopterygii</taxon>
        <taxon>Neopterygii</taxon>
        <taxon>Teleostei</taxon>
        <taxon>Ostariophysi</taxon>
        <taxon>Cypriniformes</taxon>
        <taxon>Cyprinidae</taxon>
        <taxon>Cyprininae</taxon>
        <taxon>Sinocyclocheilus</taxon>
    </lineage>
</organism>
<dbReference type="SMART" id="SM00456">
    <property type="entry name" value="WW"/>
    <property type="match status" value="2"/>
</dbReference>
<protein>
    <recommendedName>
        <fullName evidence="6">WW domain-containing protein</fullName>
    </recommendedName>
</protein>
<feature type="domain" description="WW" evidence="6">
    <location>
        <begin position="6"/>
        <end position="39"/>
    </location>
</feature>
<dbReference type="Pfam" id="PF00397">
    <property type="entry name" value="WW"/>
    <property type="match status" value="1"/>
</dbReference>
<dbReference type="GO" id="GO:0005737">
    <property type="term" value="C:cytoplasm"/>
    <property type="evidence" value="ECO:0007669"/>
    <property type="project" value="UniProtKB-SubCell"/>
</dbReference>
<dbReference type="PANTHER" id="PTHR14791">
    <property type="entry name" value="BOMB/KIRA PROTEINS"/>
    <property type="match status" value="1"/>
</dbReference>
<dbReference type="FunFam" id="2.20.70.10:FF:000041">
    <property type="entry name" value="WW and C2 domain containing 1"/>
    <property type="match status" value="1"/>
</dbReference>
<dbReference type="GO" id="GO:0035330">
    <property type="term" value="P:regulation of hippo signaling"/>
    <property type="evidence" value="ECO:0007669"/>
    <property type="project" value="TreeGrafter"/>
</dbReference>
<keyword evidence="3" id="KW-0805">Transcription regulation</keyword>
<comment type="subcellular location">
    <subcellularLocation>
        <location evidence="1">Cytoplasm</location>
    </subcellularLocation>
</comment>
<keyword evidence="2" id="KW-0963">Cytoplasm</keyword>
<reference evidence="7" key="2">
    <citation type="submission" date="2025-09" db="UniProtKB">
        <authorList>
            <consortium name="Ensembl"/>
        </authorList>
    </citation>
    <scope>IDENTIFICATION</scope>
</reference>
<evidence type="ECO:0000259" key="6">
    <source>
        <dbReference type="PROSITE" id="PS50020"/>
    </source>
</evidence>
<proteinExistence type="predicted"/>
<name>A0A671RZY4_9TELE</name>
<sequence>MPRKELPLPEGWEEARDFDGKVYYIDHINHTTSWIDPRDRYTKPLTFADCIGDELPVGWEEAYDPHVGAYYVDHNTSKLSKIQPTSRMHRSI</sequence>
<dbReference type="InterPro" id="IPR001202">
    <property type="entry name" value="WW_dom"/>
</dbReference>
<keyword evidence="8" id="KW-1185">Reference proteome</keyword>
<dbReference type="AlphaFoldDB" id="A0A671RZY4"/>
<dbReference type="InterPro" id="IPR036020">
    <property type="entry name" value="WW_dom_sf"/>
</dbReference>
<evidence type="ECO:0000313" key="8">
    <source>
        <dbReference type="Proteomes" id="UP000472260"/>
    </source>
</evidence>
<dbReference type="InterPro" id="IPR051105">
    <property type="entry name" value="WWC/KIBRA_Hippo_Reg"/>
</dbReference>
<dbReference type="CDD" id="cd00201">
    <property type="entry name" value="WW"/>
    <property type="match status" value="1"/>
</dbReference>
<dbReference type="Gene3D" id="2.20.70.10">
    <property type="match status" value="2"/>
</dbReference>
<keyword evidence="4" id="KW-0175">Coiled coil</keyword>
<evidence type="ECO:0000256" key="2">
    <source>
        <dbReference type="ARBA" id="ARBA00022490"/>
    </source>
</evidence>
<keyword evidence="5" id="KW-0804">Transcription</keyword>
<dbReference type="Proteomes" id="UP000472260">
    <property type="component" value="Unassembled WGS sequence"/>
</dbReference>
<accession>A0A671RZY4</accession>
<dbReference type="GO" id="GO:0006355">
    <property type="term" value="P:regulation of DNA-templated transcription"/>
    <property type="evidence" value="ECO:0007669"/>
    <property type="project" value="TreeGrafter"/>
</dbReference>
<evidence type="ECO:0000256" key="4">
    <source>
        <dbReference type="ARBA" id="ARBA00023054"/>
    </source>
</evidence>
<dbReference type="GO" id="GO:0060090">
    <property type="term" value="F:molecular adaptor activity"/>
    <property type="evidence" value="ECO:0007669"/>
    <property type="project" value="TreeGrafter"/>
</dbReference>
<dbReference type="GO" id="GO:0046621">
    <property type="term" value="P:negative regulation of organ growth"/>
    <property type="evidence" value="ECO:0007669"/>
    <property type="project" value="TreeGrafter"/>
</dbReference>
<dbReference type="PROSITE" id="PS01159">
    <property type="entry name" value="WW_DOMAIN_1"/>
    <property type="match status" value="1"/>
</dbReference>
<reference evidence="7" key="1">
    <citation type="submission" date="2025-08" db="UniProtKB">
        <authorList>
            <consortium name="Ensembl"/>
        </authorList>
    </citation>
    <scope>IDENTIFICATION</scope>
</reference>
<evidence type="ECO:0000313" key="7">
    <source>
        <dbReference type="Ensembl" id="ENSSANP00000089273.1"/>
    </source>
</evidence>
<feature type="domain" description="WW" evidence="6">
    <location>
        <begin position="53"/>
        <end position="86"/>
    </location>
</feature>
<evidence type="ECO:0000256" key="3">
    <source>
        <dbReference type="ARBA" id="ARBA00023015"/>
    </source>
</evidence>
<dbReference type="PANTHER" id="PTHR14791:SF22">
    <property type="entry name" value="PROTEIN KIBRA"/>
    <property type="match status" value="1"/>
</dbReference>
<dbReference type="Ensembl" id="ENSSANT00000094841.1">
    <property type="protein sequence ID" value="ENSSANP00000089273.1"/>
    <property type="gene ID" value="ENSSANG00000044219.1"/>
</dbReference>
<dbReference type="SUPFAM" id="SSF51045">
    <property type="entry name" value="WW domain"/>
    <property type="match status" value="2"/>
</dbReference>
<dbReference type="GO" id="GO:0019900">
    <property type="term" value="F:kinase binding"/>
    <property type="evidence" value="ECO:0007669"/>
    <property type="project" value="TreeGrafter"/>
</dbReference>
<dbReference type="GO" id="GO:0016477">
    <property type="term" value="P:cell migration"/>
    <property type="evidence" value="ECO:0007669"/>
    <property type="project" value="TreeGrafter"/>
</dbReference>
<dbReference type="PROSITE" id="PS50020">
    <property type="entry name" value="WW_DOMAIN_2"/>
    <property type="match status" value="2"/>
</dbReference>
<evidence type="ECO:0000256" key="5">
    <source>
        <dbReference type="ARBA" id="ARBA00023163"/>
    </source>
</evidence>
<evidence type="ECO:0000256" key="1">
    <source>
        <dbReference type="ARBA" id="ARBA00004496"/>
    </source>
</evidence>